<dbReference type="InterPro" id="IPR002516">
    <property type="entry name" value="Glyco_trans_11"/>
</dbReference>
<dbReference type="CDD" id="cd11301">
    <property type="entry name" value="Fut1_Fut2_like"/>
    <property type="match status" value="1"/>
</dbReference>
<accession>A0ABW5D5M8</accession>
<sequence length="279" mass="32103">MIRILLQGRTGNNLFQYAVGRALAQRHNTSLILDGAWSNKAHAETFSHLLRLPINATYERKFTILKRLANRFLRIKPEILHAGPVIIDHSDGLVPDLSLASANSLLIGFFQSPILFDSVEQEIRNELDLTKIVIPPESVDFENKLHEQLTVSLHVRRGDYLAIQDTQCLASDYHKKAIEWFRSRHENLRFCVFSDDIPWCKKHFLEEDFVFADLQGSSDDPLHDLRLMAACDHHIIVNSSYSWWGAWLNPSNSKQVVAPEMWMKNFSSKNIIPNTWTSL</sequence>
<name>A0ABW5D5M8_9BACT</name>
<dbReference type="RefSeq" id="WP_386818574.1">
    <property type="nucleotide sequence ID" value="NZ_JBHUIT010000002.1"/>
</dbReference>
<dbReference type="EMBL" id="JBHUIT010000002">
    <property type="protein sequence ID" value="MFD2255855.1"/>
    <property type="molecule type" value="Genomic_DNA"/>
</dbReference>
<dbReference type="Pfam" id="PF01531">
    <property type="entry name" value="Glyco_transf_11"/>
    <property type="match status" value="1"/>
</dbReference>
<dbReference type="Proteomes" id="UP001597375">
    <property type="component" value="Unassembled WGS sequence"/>
</dbReference>
<gene>
    <name evidence="3" type="ORF">ACFSSA_04125</name>
</gene>
<dbReference type="PANTHER" id="PTHR11927">
    <property type="entry name" value="GALACTOSIDE 2-L-FUCOSYLTRANSFERASE"/>
    <property type="match status" value="1"/>
</dbReference>
<reference evidence="4" key="1">
    <citation type="journal article" date="2019" name="Int. J. Syst. Evol. Microbiol.">
        <title>The Global Catalogue of Microorganisms (GCM) 10K type strain sequencing project: providing services to taxonomists for standard genome sequencing and annotation.</title>
        <authorList>
            <consortium name="The Broad Institute Genomics Platform"/>
            <consortium name="The Broad Institute Genome Sequencing Center for Infectious Disease"/>
            <person name="Wu L."/>
            <person name="Ma J."/>
        </authorList>
    </citation>
    <scope>NUCLEOTIDE SEQUENCE [LARGE SCALE GENOMIC DNA]</scope>
    <source>
        <strain evidence="4">CGMCC 4.7106</strain>
    </source>
</reference>
<comment type="caution">
    <text evidence="3">The sequence shown here is derived from an EMBL/GenBank/DDBJ whole genome shotgun (WGS) entry which is preliminary data.</text>
</comment>
<organism evidence="3 4">
    <name type="scientific">Luteolibacter algae</name>
    <dbReference type="NCBI Taxonomy" id="454151"/>
    <lineage>
        <taxon>Bacteria</taxon>
        <taxon>Pseudomonadati</taxon>
        <taxon>Verrucomicrobiota</taxon>
        <taxon>Verrucomicrobiia</taxon>
        <taxon>Verrucomicrobiales</taxon>
        <taxon>Verrucomicrobiaceae</taxon>
        <taxon>Luteolibacter</taxon>
    </lineage>
</organism>
<evidence type="ECO:0000313" key="3">
    <source>
        <dbReference type="EMBL" id="MFD2255855.1"/>
    </source>
</evidence>
<evidence type="ECO:0000313" key="4">
    <source>
        <dbReference type="Proteomes" id="UP001597375"/>
    </source>
</evidence>
<keyword evidence="4" id="KW-1185">Reference proteome</keyword>
<dbReference type="PANTHER" id="PTHR11927:SF9">
    <property type="entry name" value="L-FUCOSYLTRANSFERASE"/>
    <property type="match status" value="1"/>
</dbReference>
<keyword evidence="1" id="KW-0328">Glycosyltransferase</keyword>
<protein>
    <submittedName>
        <fullName evidence="3">Alpha-1,2-fucosyltransferase</fullName>
    </submittedName>
</protein>
<evidence type="ECO:0000256" key="2">
    <source>
        <dbReference type="ARBA" id="ARBA00022679"/>
    </source>
</evidence>
<proteinExistence type="predicted"/>
<keyword evidence="2" id="KW-0808">Transferase</keyword>
<evidence type="ECO:0000256" key="1">
    <source>
        <dbReference type="ARBA" id="ARBA00022676"/>
    </source>
</evidence>